<organism evidence="1 2">
    <name type="scientific">Paenibacillus bovis</name>
    <dbReference type="NCBI Taxonomy" id="1616788"/>
    <lineage>
        <taxon>Bacteria</taxon>
        <taxon>Bacillati</taxon>
        <taxon>Bacillota</taxon>
        <taxon>Bacilli</taxon>
        <taxon>Bacillales</taxon>
        <taxon>Paenibacillaceae</taxon>
        <taxon>Paenibacillus</taxon>
    </lineage>
</organism>
<dbReference type="AlphaFoldDB" id="A0A1X9T3Y2"/>
<keyword evidence="2" id="KW-1185">Reference proteome</keyword>
<evidence type="ECO:0000313" key="2">
    <source>
        <dbReference type="Proteomes" id="UP000078148"/>
    </source>
</evidence>
<sequence>MKLTTHNIIHTLEELAALHHVIYFRPEDLDTENPDFVPDATLKPTQPNLTKMVQLAAAQKQPIFIECILASDALAEGAIIDSSEEEIQDLMLLLSSEQLPLFEQRIEALNQSLDVEGNQQPVQITVYLFSPHLTLAMTVYSEALQYVAQQLDTTGRARKVAEELLGEPIDDDLISETIEQIRSGILEKFTAFLLQEPSFASCTNKEMRQQAVSNMRPSLWRQFQKTHLSAQEFRFSSELRWIDGYLLTQSAEQVWQQLKEQKKKK</sequence>
<gene>
    <name evidence="1" type="ORF">AR543_p0040</name>
</gene>
<reference evidence="1 2" key="1">
    <citation type="journal article" date="2016" name="Int. J. Syst. Evol. Microbiol.">
        <title>Paenibacillus damxungensis sp. nov., isolated from raw yak (Bos grunniens) milk.</title>
        <authorList>
            <person name="Wu Z."/>
            <person name="Gao C."/>
            <person name="Han J."/>
            <person name="Liu Z."/>
        </authorList>
    </citation>
    <scope>NUCLEOTIDE SEQUENCE [LARGE SCALE GENOMIC DNA]</scope>
    <source>
        <strain evidence="1 2">BD3526</strain>
        <plasmid evidence="1 2">unnamed1</plasmid>
    </source>
</reference>
<name>A0A1X9T3Y2_9BACL</name>
<accession>A0A1X9T3Y2</accession>
<dbReference type="Proteomes" id="UP000078148">
    <property type="component" value="Plasmid unnamed1"/>
</dbReference>
<keyword evidence="1" id="KW-0614">Plasmid</keyword>
<dbReference type="RefSeq" id="WP_087071361.1">
    <property type="nucleotide sequence ID" value="NZ_CP021170.1"/>
</dbReference>
<dbReference type="EMBL" id="CP021170">
    <property type="protein sequence ID" value="ARR10648.1"/>
    <property type="molecule type" value="Genomic_DNA"/>
</dbReference>
<evidence type="ECO:0000313" key="1">
    <source>
        <dbReference type="EMBL" id="ARR10648.1"/>
    </source>
</evidence>
<proteinExistence type="predicted"/>
<protein>
    <submittedName>
        <fullName evidence="1">Uncharacterized protein</fullName>
    </submittedName>
</protein>
<geneLocation type="plasmid" evidence="1 2">
    <name>unnamed1</name>
</geneLocation>
<dbReference type="OrthoDB" id="9891952at2"/>
<dbReference type="KEGG" id="pbv:AR543_p0040"/>